<dbReference type="InterPro" id="IPR002323">
    <property type="entry name" value="Cyt_CIE"/>
</dbReference>
<dbReference type="Proteomes" id="UP000663444">
    <property type="component" value="Chromosome"/>
</dbReference>
<keyword evidence="10" id="KW-1185">Reference proteome</keyword>
<dbReference type="InterPro" id="IPR029467">
    <property type="entry name" value="Cyt_c7-like"/>
</dbReference>
<dbReference type="Gene3D" id="3.90.10.10">
    <property type="entry name" value="Cytochrome C3"/>
    <property type="match status" value="1"/>
</dbReference>
<evidence type="ECO:0000313" key="10">
    <source>
        <dbReference type="Proteomes" id="UP000663444"/>
    </source>
</evidence>
<evidence type="ECO:0000256" key="6">
    <source>
        <dbReference type="PROSITE-ProRule" id="PRU00433"/>
    </source>
</evidence>
<name>A0A974Y5Z0_9RHOO</name>
<gene>
    <name evidence="9" type="ORF">IWH25_11505</name>
</gene>
<dbReference type="PRINTS" id="PR00607">
    <property type="entry name" value="CYTCHROMECIE"/>
</dbReference>
<dbReference type="PANTHER" id="PTHR40942">
    <property type="match status" value="1"/>
</dbReference>
<keyword evidence="5 6" id="KW-0408">Iron</keyword>
<evidence type="ECO:0000313" key="9">
    <source>
        <dbReference type="EMBL" id="QRJ65720.1"/>
    </source>
</evidence>
<dbReference type="InterPro" id="IPR036909">
    <property type="entry name" value="Cyt_c-like_dom_sf"/>
</dbReference>
<dbReference type="InterPro" id="IPR036280">
    <property type="entry name" value="Multihaem_cyt_sf"/>
</dbReference>
<dbReference type="GO" id="GO:0009055">
    <property type="term" value="F:electron transfer activity"/>
    <property type="evidence" value="ECO:0007669"/>
    <property type="project" value="InterPro"/>
</dbReference>
<evidence type="ECO:0000256" key="7">
    <source>
        <dbReference type="SAM" id="MobiDB-lite"/>
    </source>
</evidence>
<organism evidence="9 10">
    <name type="scientific">Azospira restricta</name>
    <dbReference type="NCBI Taxonomy" id="404405"/>
    <lineage>
        <taxon>Bacteria</taxon>
        <taxon>Pseudomonadati</taxon>
        <taxon>Pseudomonadota</taxon>
        <taxon>Betaproteobacteria</taxon>
        <taxon>Rhodocyclales</taxon>
        <taxon>Rhodocyclaceae</taxon>
        <taxon>Azospira</taxon>
    </lineage>
</organism>
<dbReference type="PROSITE" id="PS51007">
    <property type="entry name" value="CYTC"/>
    <property type="match status" value="1"/>
</dbReference>
<dbReference type="GO" id="GO:0020037">
    <property type="term" value="F:heme binding"/>
    <property type="evidence" value="ECO:0007669"/>
    <property type="project" value="InterPro"/>
</dbReference>
<dbReference type="InterPro" id="IPR026352">
    <property type="entry name" value="Nanowire_3heme"/>
</dbReference>
<evidence type="ECO:0000256" key="1">
    <source>
        <dbReference type="ARBA" id="ARBA00022448"/>
    </source>
</evidence>
<keyword evidence="4" id="KW-0249">Electron transport</keyword>
<feature type="compositionally biased region" description="Basic and acidic residues" evidence="7">
    <location>
        <begin position="100"/>
        <end position="131"/>
    </location>
</feature>
<evidence type="ECO:0000259" key="8">
    <source>
        <dbReference type="PROSITE" id="PS51007"/>
    </source>
</evidence>
<evidence type="ECO:0000256" key="5">
    <source>
        <dbReference type="ARBA" id="ARBA00023004"/>
    </source>
</evidence>
<dbReference type="Gene3D" id="1.10.760.10">
    <property type="entry name" value="Cytochrome c-like domain"/>
    <property type="match status" value="1"/>
</dbReference>
<reference evidence="9" key="1">
    <citation type="submission" date="2020-11" db="EMBL/GenBank/DDBJ databases">
        <title>Azospira restricta DSM 18626 genome sequence.</title>
        <authorList>
            <person name="Moe W.M."/>
        </authorList>
    </citation>
    <scope>NUCLEOTIDE SEQUENCE</scope>
    <source>
        <strain evidence="9">DSM 18626</strain>
    </source>
</reference>
<dbReference type="SUPFAM" id="SSF46626">
    <property type="entry name" value="Cytochrome c"/>
    <property type="match status" value="1"/>
</dbReference>
<dbReference type="SUPFAM" id="SSF48695">
    <property type="entry name" value="Multiheme cytochromes"/>
    <property type="match status" value="1"/>
</dbReference>
<proteinExistence type="predicted"/>
<evidence type="ECO:0000256" key="4">
    <source>
        <dbReference type="ARBA" id="ARBA00022982"/>
    </source>
</evidence>
<dbReference type="InterPro" id="IPR009056">
    <property type="entry name" value="Cyt_c-like_dom"/>
</dbReference>
<feature type="domain" description="Cytochrome c" evidence="8">
    <location>
        <begin position="10"/>
        <end position="91"/>
    </location>
</feature>
<evidence type="ECO:0000256" key="3">
    <source>
        <dbReference type="ARBA" id="ARBA00022723"/>
    </source>
</evidence>
<evidence type="ECO:0000256" key="2">
    <source>
        <dbReference type="ARBA" id="ARBA00022617"/>
    </source>
</evidence>
<dbReference type="EMBL" id="CP064781">
    <property type="protein sequence ID" value="QRJ65720.1"/>
    <property type="molecule type" value="Genomic_DNA"/>
</dbReference>
<feature type="region of interest" description="Disordered" evidence="7">
    <location>
        <begin position="97"/>
        <end position="134"/>
    </location>
</feature>
<dbReference type="Pfam" id="PF13442">
    <property type="entry name" value="Cytochrome_CBB3"/>
    <property type="match status" value="1"/>
</dbReference>
<sequence length="328" mass="33866">MLGLAAAGSASADSGKDVYTKVCAVCHAGGIAAAPRFGNAGDWAPRIAKGVPTLYQSALKGTPKGMPAKGGNLTLPDADVKAAVDYMIAAAGGAKAAAAEPKKEAKPEPKKEAKAEAKPEPKKEVAKEEAPKAAPAPAPVAVASAAAEAAPAPTVSAADVNSFNRLLKPASKRNLPPAEDGIHDPSNDGTHALQPPLAAFGSLPKSFAGNRVNWVEAISTGKIKPRYDRVDATAEPIIMDMNVVREVKGSMPDVVYPHKQHTQWLDCSNCHPAIFTPQKGANQISMAAILLGEKCGVCHGKVAFPVSECRLCHSKKKDLAPSAQATAK</sequence>
<dbReference type="GO" id="GO:0005506">
    <property type="term" value="F:iron ion binding"/>
    <property type="evidence" value="ECO:0007669"/>
    <property type="project" value="InterPro"/>
</dbReference>
<keyword evidence="2 6" id="KW-0349">Heme</keyword>
<feature type="region of interest" description="Disordered" evidence="7">
    <location>
        <begin position="171"/>
        <end position="197"/>
    </location>
</feature>
<dbReference type="AlphaFoldDB" id="A0A974Y5Z0"/>
<dbReference type="KEGG" id="ares:IWH25_11505"/>
<accession>A0A974Y5Z0</accession>
<keyword evidence="1" id="KW-0813">Transport</keyword>
<protein>
    <submittedName>
        <fullName evidence="9">C-type cytochrome</fullName>
    </submittedName>
</protein>
<dbReference type="Pfam" id="PF14522">
    <property type="entry name" value="Cytochrome_C7"/>
    <property type="match status" value="1"/>
</dbReference>
<dbReference type="NCBIfam" id="TIGR04257">
    <property type="entry name" value="nanowire_3heme"/>
    <property type="match status" value="1"/>
</dbReference>
<dbReference type="PANTHER" id="PTHR40942:SF4">
    <property type="entry name" value="CYTOCHROME C5"/>
    <property type="match status" value="1"/>
</dbReference>
<keyword evidence="3 6" id="KW-0479">Metal-binding</keyword>